<name>A0AAJ0G1Q9_9HYPO</name>
<gene>
    <name evidence="9" type="ORF">QQS21_001741</name>
</gene>
<feature type="region of interest" description="Disordered" evidence="6">
    <location>
        <begin position="236"/>
        <end position="261"/>
    </location>
</feature>
<dbReference type="PANTHER" id="PTHR33048">
    <property type="entry name" value="PTH11-LIKE INTEGRAL MEMBRANE PROTEIN (AFU_ORTHOLOGUE AFUA_5G11245)"/>
    <property type="match status" value="1"/>
</dbReference>
<dbReference type="Proteomes" id="UP001251528">
    <property type="component" value="Unassembled WGS sequence"/>
</dbReference>
<evidence type="ECO:0000313" key="9">
    <source>
        <dbReference type="EMBL" id="KAK2612315.1"/>
    </source>
</evidence>
<keyword evidence="10" id="KW-1185">Reference proteome</keyword>
<proteinExistence type="inferred from homology"/>
<feature type="compositionally biased region" description="Low complexity" evidence="6">
    <location>
        <begin position="237"/>
        <end position="261"/>
    </location>
</feature>
<evidence type="ECO:0000256" key="2">
    <source>
        <dbReference type="ARBA" id="ARBA00022692"/>
    </source>
</evidence>
<evidence type="ECO:0000256" key="3">
    <source>
        <dbReference type="ARBA" id="ARBA00022989"/>
    </source>
</evidence>
<comment type="subcellular location">
    <subcellularLocation>
        <location evidence="1">Membrane</location>
        <topology evidence="1">Multi-pass membrane protein</topology>
    </subcellularLocation>
</comment>
<feature type="transmembrane region" description="Helical" evidence="7">
    <location>
        <begin position="187"/>
        <end position="208"/>
    </location>
</feature>
<feature type="transmembrane region" description="Helical" evidence="7">
    <location>
        <begin position="115"/>
        <end position="135"/>
    </location>
</feature>
<evidence type="ECO:0000259" key="8">
    <source>
        <dbReference type="Pfam" id="PF20684"/>
    </source>
</evidence>
<protein>
    <recommendedName>
        <fullName evidence="8">Rhodopsin domain-containing protein</fullName>
    </recommendedName>
</protein>
<dbReference type="PANTHER" id="PTHR33048:SF47">
    <property type="entry name" value="INTEGRAL MEMBRANE PROTEIN-RELATED"/>
    <property type="match status" value="1"/>
</dbReference>
<dbReference type="InterPro" id="IPR052337">
    <property type="entry name" value="SAT4-like"/>
</dbReference>
<evidence type="ECO:0000313" key="10">
    <source>
        <dbReference type="Proteomes" id="UP001251528"/>
    </source>
</evidence>
<organism evidence="9 10">
    <name type="scientific">Conoideocrella luteorostrata</name>
    <dbReference type="NCBI Taxonomy" id="1105319"/>
    <lineage>
        <taxon>Eukaryota</taxon>
        <taxon>Fungi</taxon>
        <taxon>Dikarya</taxon>
        <taxon>Ascomycota</taxon>
        <taxon>Pezizomycotina</taxon>
        <taxon>Sordariomycetes</taxon>
        <taxon>Hypocreomycetidae</taxon>
        <taxon>Hypocreales</taxon>
        <taxon>Clavicipitaceae</taxon>
        <taxon>Conoideocrella</taxon>
    </lineage>
</organism>
<dbReference type="InterPro" id="IPR049326">
    <property type="entry name" value="Rhodopsin_dom_fungi"/>
</dbReference>
<evidence type="ECO:0000256" key="1">
    <source>
        <dbReference type="ARBA" id="ARBA00004141"/>
    </source>
</evidence>
<feature type="transmembrane region" description="Helical" evidence="7">
    <location>
        <begin position="59"/>
        <end position="84"/>
    </location>
</feature>
<keyword evidence="4 7" id="KW-0472">Membrane</keyword>
<sequence length="300" mass="33514">MCLRRFPGYGLDDWLMVLAAALMVVYEAMLTELVVWGLGRKFESITLHEYKNLHTSRPWFRYFLIFWVVLMAIGAVLANILTFVNIDPLEARWDPTIKPTYRFNPIIKYYTAEGVGWQAAISDLVFGVVPIAFVWKLQMPSHRKIGLSLLLSGTLIAFLASLAKIIFSTMEIRGEIGKVDGPTTGGVLWISSGIEQGLVIILGTLPVLRPIAHMQSTRNLYDSLVYLVTLGRRSSRSSESNSAYNENLEMGQGRGSDSQRGSSKISLIYLGKSVEPVKPAPCKVNGMLVTLDDERNIRLK</sequence>
<feature type="transmembrane region" description="Helical" evidence="7">
    <location>
        <begin position="147"/>
        <end position="167"/>
    </location>
</feature>
<dbReference type="EMBL" id="JASWJB010000018">
    <property type="protein sequence ID" value="KAK2612315.1"/>
    <property type="molecule type" value="Genomic_DNA"/>
</dbReference>
<evidence type="ECO:0000256" key="7">
    <source>
        <dbReference type="SAM" id="Phobius"/>
    </source>
</evidence>
<keyword evidence="3 7" id="KW-1133">Transmembrane helix</keyword>
<evidence type="ECO:0000256" key="4">
    <source>
        <dbReference type="ARBA" id="ARBA00023136"/>
    </source>
</evidence>
<accession>A0AAJ0G1Q9</accession>
<keyword evidence="2 7" id="KW-0812">Transmembrane</keyword>
<dbReference type="GO" id="GO:0016020">
    <property type="term" value="C:membrane"/>
    <property type="evidence" value="ECO:0007669"/>
    <property type="project" value="UniProtKB-SubCell"/>
</dbReference>
<comment type="similarity">
    <text evidence="5">Belongs to the SAT4 family.</text>
</comment>
<dbReference type="Pfam" id="PF20684">
    <property type="entry name" value="Fung_rhodopsin"/>
    <property type="match status" value="1"/>
</dbReference>
<evidence type="ECO:0000256" key="6">
    <source>
        <dbReference type="SAM" id="MobiDB-lite"/>
    </source>
</evidence>
<comment type="caution">
    <text evidence="9">The sequence shown here is derived from an EMBL/GenBank/DDBJ whole genome shotgun (WGS) entry which is preliminary data.</text>
</comment>
<evidence type="ECO:0000256" key="5">
    <source>
        <dbReference type="ARBA" id="ARBA00038359"/>
    </source>
</evidence>
<reference evidence="9" key="1">
    <citation type="submission" date="2023-06" db="EMBL/GenBank/DDBJ databases">
        <title>Conoideocrella luteorostrata (Hypocreales: Clavicipitaceae), a potential biocontrol fungus for elongate hemlock scale in United States Christmas tree production areas.</title>
        <authorList>
            <person name="Barrett H."/>
            <person name="Lovett B."/>
            <person name="Macias A.M."/>
            <person name="Stajich J.E."/>
            <person name="Kasson M.T."/>
        </authorList>
    </citation>
    <scope>NUCLEOTIDE SEQUENCE</scope>
    <source>
        <strain evidence="9">ARSEF 14590</strain>
    </source>
</reference>
<feature type="transmembrane region" description="Helical" evidence="7">
    <location>
        <begin position="14"/>
        <end position="38"/>
    </location>
</feature>
<feature type="domain" description="Rhodopsin" evidence="8">
    <location>
        <begin position="50"/>
        <end position="212"/>
    </location>
</feature>
<dbReference type="AlphaFoldDB" id="A0AAJ0G1Q9"/>